<dbReference type="PRINTS" id="PR00420">
    <property type="entry name" value="RNGMNOXGNASE"/>
</dbReference>
<dbReference type="Pfam" id="PF01494">
    <property type="entry name" value="FAD_binding_3"/>
    <property type="match status" value="1"/>
</dbReference>
<keyword evidence="6" id="KW-1185">Reference proteome</keyword>
<reference evidence="5 6" key="1">
    <citation type="submission" date="2020-08" db="EMBL/GenBank/DDBJ databases">
        <title>Genomic Encyclopedia of Archaeal and Bacterial Type Strains, Phase II (KMG-II): from individual species to whole genera.</title>
        <authorList>
            <person name="Goeker M."/>
        </authorList>
    </citation>
    <scope>NUCLEOTIDE SEQUENCE [LARGE SCALE GENOMIC DNA]</scope>
    <source>
        <strain evidence="5 6">DSM 43850</strain>
    </source>
</reference>
<sequence length="474" mass="51519">MDHEVVIAGGGPVGLLLACELGLAGVSVLVAERGGPQDRELMDQRALNLPTIEALDRRGLLDGVRKAQANSLKMFGLGREEEPLAHFALIFVGARDIHAEDPELARHRPFADCGVVGLYELRTLLAARAAELGVEVRYGAAVTGVAADEHGVEVDLGGHRVRTQWLVGCDGSHSAVRKLAGFDFPGVEPEFTTRHAMVELDRPELMPLELFTDAGMLMHAPIPDGPHLLGLTEFGRVPADRNAPVTLEEVQASLDLISGSGARITRLHTASRYTDTTRQASTYRRGRVLLAGDAAHVHPPFGGQGLNLGFGDAVNLGWKLAATLRGWAQPGLLDTYTSERHPVGKWVQDWTMAQTALLRPDPRSRALRTILRDLLNTRDGATYVVRQVSGAWQDQAPDLGIAEHFRDGRGVLVSPRADARLAELAQRWRDRVNVVTAEAPENLLIRPDGVLAWRGDDLIAAETAFTTWFGTVVR</sequence>
<dbReference type="Proteomes" id="UP000517916">
    <property type="component" value="Unassembled WGS sequence"/>
</dbReference>
<dbReference type="SUPFAM" id="SSF51905">
    <property type="entry name" value="FAD/NAD(P)-binding domain"/>
    <property type="match status" value="1"/>
</dbReference>
<evidence type="ECO:0000313" key="5">
    <source>
        <dbReference type="EMBL" id="MBA8930368.1"/>
    </source>
</evidence>
<keyword evidence="2" id="KW-0285">Flavoprotein</keyword>
<dbReference type="EMBL" id="JACJID010000006">
    <property type="protein sequence ID" value="MBA8930368.1"/>
    <property type="molecule type" value="Genomic_DNA"/>
</dbReference>
<evidence type="ECO:0000256" key="2">
    <source>
        <dbReference type="ARBA" id="ARBA00022630"/>
    </source>
</evidence>
<proteinExistence type="predicted"/>
<dbReference type="RefSeq" id="WP_318296829.1">
    <property type="nucleotide sequence ID" value="NZ_BAAABQ010000025.1"/>
</dbReference>
<evidence type="ECO:0000256" key="1">
    <source>
        <dbReference type="ARBA" id="ARBA00001974"/>
    </source>
</evidence>
<evidence type="ECO:0000259" key="4">
    <source>
        <dbReference type="Pfam" id="PF01494"/>
    </source>
</evidence>
<dbReference type="InterPro" id="IPR050641">
    <property type="entry name" value="RIFMO-like"/>
</dbReference>
<evidence type="ECO:0000256" key="3">
    <source>
        <dbReference type="ARBA" id="ARBA00022827"/>
    </source>
</evidence>
<comment type="caution">
    <text evidence="5">The sequence shown here is derived from an EMBL/GenBank/DDBJ whole genome shotgun (WGS) entry which is preliminary data.</text>
</comment>
<dbReference type="InterPro" id="IPR036188">
    <property type="entry name" value="FAD/NAD-bd_sf"/>
</dbReference>
<feature type="domain" description="FAD-binding" evidence="4">
    <location>
        <begin position="3"/>
        <end position="350"/>
    </location>
</feature>
<dbReference type="PANTHER" id="PTHR43004">
    <property type="entry name" value="TRK SYSTEM POTASSIUM UPTAKE PROTEIN"/>
    <property type="match status" value="1"/>
</dbReference>
<name>A0ABR6BU60_9PSEU</name>
<protein>
    <submittedName>
        <fullName evidence="5">2-polyprenyl-6-methoxyphenol hydroxylase-like FAD-dependent oxidoreductase</fullName>
    </submittedName>
</protein>
<accession>A0ABR6BU60</accession>
<gene>
    <name evidence="5" type="ORF">BC739_007601</name>
</gene>
<dbReference type="Gene3D" id="3.30.70.2450">
    <property type="match status" value="1"/>
</dbReference>
<dbReference type="Pfam" id="PF21274">
    <property type="entry name" value="Rng_hyd_C"/>
    <property type="match status" value="1"/>
</dbReference>
<dbReference type="InterPro" id="IPR002938">
    <property type="entry name" value="FAD-bd"/>
</dbReference>
<evidence type="ECO:0000313" key="6">
    <source>
        <dbReference type="Proteomes" id="UP000517916"/>
    </source>
</evidence>
<dbReference type="Gene3D" id="3.50.50.60">
    <property type="entry name" value="FAD/NAD(P)-binding domain"/>
    <property type="match status" value="1"/>
</dbReference>
<keyword evidence="3" id="KW-0274">FAD</keyword>
<organism evidence="5 6">
    <name type="scientific">Kutzneria viridogrisea</name>
    <dbReference type="NCBI Taxonomy" id="47990"/>
    <lineage>
        <taxon>Bacteria</taxon>
        <taxon>Bacillati</taxon>
        <taxon>Actinomycetota</taxon>
        <taxon>Actinomycetes</taxon>
        <taxon>Pseudonocardiales</taxon>
        <taxon>Pseudonocardiaceae</taxon>
        <taxon>Kutzneria</taxon>
    </lineage>
</organism>
<dbReference type="Gene3D" id="3.40.30.120">
    <property type="match status" value="1"/>
</dbReference>
<comment type="cofactor">
    <cofactor evidence="1">
        <name>FAD</name>
        <dbReference type="ChEBI" id="CHEBI:57692"/>
    </cofactor>
</comment>
<dbReference type="PANTHER" id="PTHR43004:SF19">
    <property type="entry name" value="BINDING MONOOXYGENASE, PUTATIVE (JCVI)-RELATED"/>
    <property type="match status" value="1"/>
</dbReference>